<name>A0A3M3AJX1_PSEYM</name>
<evidence type="ECO:0000313" key="2">
    <source>
        <dbReference type="EMBL" id="RMM00662.1"/>
    </source>
</evidence>
<reference evidence="2 3" key="1">
    <citation type="submission" date="2018-08" db="EMBL/GenBank/DDBJ databases">
        <title>Recombination of ecologically and evolutionarily significant loci maintains genetic cohesion in the Pseudomonas syringae species complex.</title>
        <authorList>
            <person name="Dillon M."/>
            <person name="Thakur S."/>
            <person name="Almeida R.N.D."/>
            <person name="Weir B.S."/>
            <person name="Guttman D.S."/>
        </authorList>
    </citation>
    <scope>NUCLEOTIDE SEQUENCE [LARGE SCALE GENOMIC DNA]</scope>
    <source>
        <strain evidence="2 3">88_10</strain>
    </source>
</reference>
<protein>
    <submittedName>
        <fullName evidence="2">Uncharacterized protein</fullName>
    </submittedName>
</protein>
<sequence>MLAPNTNSVAISSGRLDIVASNGRHRQISSVEQTSNRRQPNLAANAPAKGMERIEPTPRHSNNRPSVPSSRPMRCLTYGTSGAHDATLKPAMKNAIRVEDCSAPALASWAAVLKEVMHAPCDCRTESRQPARQPNKADRLTKRLTRATDQRSRHIDWRSLRAWSRFTATERLKITSWLKHNNKE</sequence>
<feature type="compositionally biased region" description="Low complexity" evidence="1">
    <location>
        <begin position="59"/>
        <end position="71"/>
    </location>
</feature>
<organism evidence="2 3">
    <name type="scientific">Pseudomonas syringae pv. maculicola</name>
    <dbReference type="NCBI Taxonomy" id="59511"/>
    <lineage>
        <taxon>Bacteria</taxon>
        <taxon>Pseudomonadati</taxon>
        <taxon>Pseudomonadota</taxon>
        <taxon>Gammaproteobacteria</taxon>
        <taxon>Pseudomonadales</taxon>
        <taxon>Pseudomonadaceae</taxon>
        <taxon>Pseudomonas</taxon>
    </lineage>
</organism>
<dbReference type="Proteomes" id="UP000282378">
    <property type="component" value="Unassembled WGS sequence"/>
</dbReference>
<dbReference type="AlphaFoldDB" id="A0A3M3AJX1"/>
<feature type="region of interest" description="Disordered" evidence="1">
    <location>
        <begin position="20"/>
        <end position="71"/>
    </location>
</feature>
<feature type="compositionally biased region" description="Polar residues" evidence="1">
    <location>
        <begin position="28"/>
        <end position="39"/>
    </location>
</feature>
<proteinExistence type="predicted"/>
<evidence type="ECO:0000256" key="1">
    <source>
        <dbReference type="SAM" id="MobiDB-lite"/>
    </source>
</evidence>
<accession>A0A3M3AJX1</accession>
<dbReference type="EMBL" id="RBNL01000540">
    <property type="protein sequence ID" value="RMM00662.1"/>
    <property type="molecule type" value="Genomic_DNA"/>
</dbReference>
<gene>
    <name evidence="2" type="ORF">APX70_03575</name>
</gene>
<comment type="caution">
    <text evidence="2">The sequence shown here is derived from an EMBL/GenBank/DDBJ whole genome shotgun (WGS) entry which is preliminary data.</text>
</comment>
<evidence type="ECO:0000313" key="3">
    <source>
        <dbReference type="Proteomes" id="UP000282378"/>
    </source>
</evidence>